<gene>
    <name evidence="3" type="ORF">K8V15_10455</name>
</gene>
<sequence>MPTIQFTVGGLTLPGYGHITLGPRHPTQAGMITINAQVGDGEIIESADVLSGYGHRAAEKLFEVRDYRAMIMLADRHDWMAAFSGELSITLAMESAMRLTPTPRATVLRTLLAELARIHSHLGFLSYLADGAVETQLWGAVERIRQAFLEWTGNRVHPMLNRVGGLASDCPDGWLAALDDVLDDVAKTAADLRGVLTSTDRFRGLAVLSETDCLGFGLSGPVSRAAGLDLDRRHSGYLAYGQLHRPVQTRTAGDAEARFGVLIDELGTSVDMIRMARAVAEQTPGDVSVRLSRRLKVPEGEHDISIEAPWGIASCFLVSRGGPTPWRVGLRTPSFSNLSALGTALKGARVDQIADVVASLGYTIGDADK</sequence>
<evidence type="ECO:0000313" key="3">
    <source>
        <dbReference type="EMBL" id="HJE52373.1"/>
    </source>
</evidence>
<dbReference type="AlphaFoldDB" id="A0A921JSA5"/>
<dbReference type="InterPro" id="IPR022885">
    <property type="entry name" value="NDH1_su_D/H"/>
</dbReference>
<reference evidence="3" key="1">
    <citation type="journal article" date="2021" name="PeerJ">
        <title>Extensive microbial diversity within the chicken gut microbiome revealed by metagenomics and culture.</title>
        <authorList>
            <person name="Gilroy R."/>
            <person name="Ravi A."/>
            <person name="Getino M."/>
            <person name="Pursley I."/>
            <person name="Horton D.L."/>
            <person name="Alikhan N.F."/>
            <person name="Baker D."/>
            <person name="Gharbi K."/>
            <person name="Hall N."/>
            <person name="Watson M."/>
            <person name="Adriaenssens E.M."/>
            <person name="Foster-Nyarko E."/>
            <person name="Jarju S."/>
            <person name="Secka A."/>
            <person name="Antonio M."/>
            <person name="Oren A."/>
            <person name="Chaudhuri R.R."/>
            <person name="La Ragione R."/>
            <person name="Hildebrand F."/>
            <person name="Pallen M.J."/>
        </authorList>
    </citation>
    <scope>NUCLEOTIDE SEQUENCE</scope>
    <source>
        <strain evidence="3">ChiGjej3B3-7470</strain>
    </source>
</reference>
<keyword evidence="1" id="KW-0874">Quinone</keyword>
<protein>
    <submittedName>
        <fullName evidence="3">NADH-quinone oxidoreductase subunit D</fullName>
    </submittedName>
</protein>
<dbReference type="Gene3D" id="1.10.645.10">
    <property type="entry name" value="Cytochrome-c3 Hydrogenase, chain B"/>
    <property type="match status" value="1"/>
</dbReference>
<comment type="caution">
    <text evidence="3">The sequence shown here is derived from an EMBL/GenBank/DDBJ whole genome shotgun (WGS) entry which is preliminary data.</text>
</comment>
<evidence type="ECO:0000313" key="4">
    <source>
        <dbReference type="Proteomes" id="UP000712713"/>
    </source>
</evidence>
<dbReference type="Proteomes" id="UP000712713">
    <property type="component" value="Unassembled WGS sequence"/>
</dbReference>
<dbReference type="PANTHER" id="PTHR11993">
    <property type="entry name" value="NADH-UBIQUINONE OXIDOREDUCTASE 49 KDA SUBUNIT"/>
    <property type="match status" value="1"/>
</dbReference>
<dbReference type="PANTHER" id="PTHR11993:SF10">
    <property type="entry name" value="NADH DEHYDROGENASE [UBIQUINONE] IRON-SULFUR PROTEIN 2, MITOCHONDRIAL"/>
    <property type="match status" value="1"/>
</dbReference>
<dbReference type="Pfam" id="PF00346">
    <property type="entry name" value="Complex1_49kDa"/>
    <property type="match status" value="2"/>
</dbReference>
<evidence type="ECO:0000256" key="1">
    <source>
        <dbReference type="ARBA" id="ARBA00022719"/>
    </source>
</evidence>
<reference evidence="3" key="2">
    <citation type="submission" date="2021-09" db="EMBL/GenBank/DDBJ databases">
        <authorList>
            <person name="Gilroy R."/>
        </authorList>
    </citation>
    <scope>NUCLEOTIDE SEQUENCE</scope>
    <source>
        <strain evidence="3">ChiGjej3B3-7470</strain>
    </source>
</reference>
<organism evidence="3 4">
    <name type="scientific">Tessaracoccus flavescens</name>
    <dbReference type="NCBI Taxonomy" id="399497"/>
    <lineage>
        <taxon>Bacteria</taxon>
        <taxon>Bacillati</taxon>
        <taxon>Actinomycetota</taxon>
        <taxon>Actinomycetes</taxon>
        <taxon>Propionibacteriales</taxon>
        <taxon>Propionibacteriaceae</taxon>
        <taxon>Tessaracoccus</taxon>
    </lineage>
</organism>
<dbReference type="EMBL" id="DYZF01000265">
    <property type="protein sequence ID" value="HJE52373.1"/>
    <property type="molecule type" value="Genomic_DNA"/>
</dbReference>
<name>A0A921JSA5_9ACTN</name>
<proteinExistence type="predicted"/>
<dbReference type="InterPro" id="IPR029014">
    <property type="entry name" value="NiFe-Hase_large"/>
</dbReference>
<feature type="domain" description="NADH-quinone oxidoreductase subunit D" evidence="2">
    <location>
        <begin position="292"/>
        <end position="369"/>
    </location>
</feature>
<dbReference type="GO" id="GO:0048038">
    <property type="term" value="F:quinone binding"/>
    <property type="evidence" value="ECO:0007669"/>
    <property type="project" value="UniProtKB-KW"/>
</dbReference>
<dbReference type="GO" id="GO:0016651">
    <property type="term" value="F:oxidoreductase activity, acting on NAD(P)H"/>
    <property type="evidence" value="ECO:0007669"/>
    <property type="project" value="InterPro"/>
</dbReference>
<dbReference type="SUPFAM" id="SSF56762">
    <property type="entry name" value="HydB/Nqo4-like"/>
    <property type="match status" value="1"/>
</dbReference>
<dbReference type="GO" id="GO:0051287">
    <property type="term" value="F:NAD binding"/>
    <property type="evidence" value="ECO:0007669"/>
    <property type="project" value="InterPro"/>
</dbReference>
<evidence type="ECO:0000259" key="2">
    <source>
        <dbReference type="Pfam" id="PF00346"/>
    </source>
</evidence>
<accession>A0A921JSA5</accession>
<dbReference type="InterPro" id="IPR001135">
    <property type="entry name" value="NADH_Q_OxRdtase_suD"/>
</dbReference>
<feature type="domain" description="NADH-quinone oxidoreductase subunit D" evidence="2">
    <location>
        <begin position="141"/>
        <end position="280"/>
    </location>
</feature>